<organism evidence="1">
    <name type="scientific">marine sediment metagenome</name>
    <dbReference type="NCBI Taxonomy" id="412755"/>
    <lineage>
        <taxon>unclassified sequences</taxon>
        <taxon>metagenomes</taxon>
        <taxon>ecological metagenomes</taxon>
    </lineage>
</organism>
<protein>
    <submittedName>
        <fullName evidence="1">Uncharacterized protein</fullName>
    </submittedName>
</protein>
<gene>
    <name evidence="1" type="ORF">LCGC14_0672530</name>
</gene>
<comment type="caution">
    <text evidence="1">The sequence shown here is derived from an EMBL/GenBank/DDBJ whole genome shotgun (WGS) entry which is preliminary data.</text>
</comment>
<sequence length="345" mass="37603">MSESTYALGWTDFQSEVGYYLGNGRTEASWSAVVLAEIEIIVKAGIRRVYFPPAVPGVEAGYEWSWLRPSTTLNLGAGGTDGVITSTTSFDSATFTDWVTQGITTDDYLDISTVGAGSTEVAEYSIASVAVGAITLDNPSTRTGATVPANGTSLTFRLTRSPADYDLPDDASRIVGDLHYATAEYRTGIQIVSIGQLLLMRASRDRTDYAKYAAIHAKSSDQTTGTRQEILFYPRPDAYKVLTYQYEVYQNILTDGAPYPQGGMKLSELYTVSCLAVAEQRANDENGINTQLFPTLLADAIARDRKQSAQNYGPMGQGEVSDLREFRRGLTGEAYSYSYNGTRIL</sequence>
<name>A0A0F9TYK6_9ZZZZ</name>
<reference evidence="1" key="1">
    <citation type="journal article" date="2015" name="Nature">
        <title>Complex archaea that bridge the gap between prokaryotes and eukaryotes.</title>
        <authorList>
            <person name="Spang A."/>
            <person name="Saw J.H."/>
            <person name="Jorgensen S.L."/>
            <person name="Zaremba-Niedzwiedzka K."/>
            <person name="Martijn J."/>
            <person name="Lind A.E."/>
            <person name="van Eijk R."/>
            <person name="Schleper C."/>
            <person name="Guy L."/>
            <person name="Ettema T.J."/>
        </authorList>
    </citation>
    <scope>NUCLEOTIDE SEQUENCE</scope>
</reference>
<dbReference type="EMBL" id="LAZR01001328">
    <property type="protein sequence ID" value="KKN46483.1"/>
    <property type="molecule type" value="Genomic_DNA"/>
</dbReference>
<evidence type="ECO:0000313" key="1">
    <source>
        <dbReference type="EMBL" id="KKN46483.1"/>
    </source>
</evidence>
<proteinExistence type="predicted"/>
<accession>A0A0F9TYK6</accession>
<dbReference type="AlphaFoldDB" id="A0A0F9TYK6"/>